<dbReference type="OrthoDB" id="151889at2"/>
<dbReference type="InterPro" id="IPR036852">
    <property type="entry name" value="Peptidase_S8/S53_dom_sf"/>
</dbReference>
<dbReference type="PANTHER" id="PTHR14218:SF15">
    <property type="entry name" value="TRIPEPTIDYL-PEPTIDASE 1"/>
    <property type="match status" value="1"/>
</dbReference>
<feature type="domain" description="Peptidase S53" evidence="1">
    <location>
        <begin position="89"/>
        <end position="403"/>
    </location>
</feature>
<dbReference type="Pfam" id="PF00082">
    <property type="entry name" value="Peptidase_S8"/>
    <property type="match status" value="1"/>
</dbReference>
<evidence type="ECO:0000313" key="2">
    <source>
        <dbReference type="EMBL" id="GCF10800.1"/>
    </source>
</evidence>
<dbReference type="PROSITE" id="PS51695">
    <property type="entry name" value="SEDOLISIN"/>
    <property type="match status" value="1"/>
</dbReference>
<comment type="caution">
    <text evidence="2">The sequence shown here is derived from an EMBL/GenBank/DDBJ whole genome shotgun (WGS) entry which is preliminary data.</text>
</comment>
<evidence type="ECO:0000313" key="3">
    <source>
        <dbReference type="Proteomes" id="UP000322530"/>
    </source>
</evidence>
<dbReference type="InterPro" id="IPR000209">
    <property type="entry name" value="Peptidase_S8/S53_dom"/>
</dbReference>
<sequence>MEEKMIRKMLLICLSCLITLLLPGAPYRITQVHASSLQRLETGPIEPHKPHRACPPDIHHRELASCTVEVLKPVPPPPVQAPGSFPTGGSIPYQPADILRAYNLPSLAPSGQRIAIVTAYDDPHAESDMATYRSTFGLPACSSLTGCFLKTNQTGNPGAYPPANTFWAQETSLDMDMVSAVCRNCQMLLVEANSASMHDLGTGVNTAASLGAKAISNSYGSNSEYSGESTTCNTYFNHNNIAVVASSGDANGIVQVPAVCPNVIGVGGTNLQTNGTETTWASAGGGCSTHISQPIYQSFTSTGCSMRAVPDVSAVADPHTGVYVYDTYNANGWYQMGGTSASTPILAAIYGLAGNANTNSSNVQSLWLRQVSGNCQLNTVPTGGNTIYSHQSGLGTPNGLGCF</sequence>
<dbReference type="Proteomes" id="UP000322530">
    <property type="component" value="Unassembled WGS sequence"/>
</dbReference>
<dbReference type="Gene3D" id="3.40.50.200">
    <property type="entry name" value="Peptidase S8/S53 domain"/>
    <property type="match status" value="1"/>
</dbReference>
<organism evidence="2 3">
    <name type="scientific">Dictyobacter arantiisoli</name>
    <dbReference type="NCBI Taxonomy" id="2014874"/>
    <lineage>
        <taxon>Bacteria</taxon>
        <taxon>Bacillati</taxon>
        <taxon>Chloroflexota</taxon>
        <taxon>Ktedonobacteria</taxon>
        <taxon>Ktedonobacterales</taxon>
        <taxon>Dictyobacteraceae</taxon>
        <taxon>Dictyobacter</taxon>
    </lineage>
</organism>
<dbReference type="InterPro" id="IPR030400">
    <property type="entry name" value="Sedolisin_dom"/>
</dbReference>
<dbReference type="InterPro" id="IPR050819">
    <property type="entry name" value="Tripeptidyl-peptidase_I"/>
</dbReference>
<dbReference type="GO" id="GO:0006508">
    <property type="term" value="P:proteolysis"/>
    <property type="evidence" value="ECO:0007669"/>
    <property type="project" value="InterPro"/>
</dbReference>
<dbReference type="PANTHER" id="PTHR14218">
    <property type="entry name" value="PROTEASE S8 TRIPEPTIDYL PEPTIDASE I CLN2"/>
    <property type="match status" value="1"/>
</dbReference>
<name>A0A5A5TGV0_9CHLR</name>
<dbReference type="GO" id="GO:0004252">
    <property type="term" value="F:serine-type endopeptidase activity"/>
    <property type="evidence" value="ECO:0007669"/>
    <property type="project" value="InterPro"/>
</dbReference>
<gene>
    <name evidence="2" type="ORF">KDI_43640</name>
</gene>
<protein>
    <submittedName>
        <fullName evidence="2">Peptidase S8</fullName>
    </submittedName>
</protein>
<proteinExistence type="predicted"/>
<accession>A0A5A5TGV0</accession>
<dbReference type="EMBL" id="BIXY01000083">
    <property type="protein sequence ID" value="GCF10800.1"/>
    <property type="molecule type" value="Genomic_DNA"/>
</dbReference>
<dbReference type="GO" id="GO:0008240">
    <property type="term" value="F:tripeptidyl-peptidase activity"/>
    <property type="evidence" value="ECO:0007669"/>
    <property type="project" value="TreeGrafter"/>
</dbReference>
<dbReference type="SUPFAM" id="SSF52743">
    <property type="entry name" value="Subtilisin-like"/>
    <property type="match status" value="1"/>
</dbReference>
<dbReference type="RefSeq" id="WP_149403668.1">
    <property type="nucleotide sequence ID" value="NZ_BIXY01000083.1"/>
</dbReference>
<keyword evidence="3" id="KW-1185">Reference proteome</keyword>
<evidence type="ECO:0000259" key="1">
    <source>
        <dbReference type="PROSITE" id="PS51695"/>
    </source>
</evidence>
<dbReference type="AlphaFoldDB" id="A0A5A5TGV0"/>
<reference evidence="2 3" key="1">
    <citation type="submission" date="2019-01" db="EMBL/GenBank/DDBJ databases">
        <title>Draft genome sequence of Dictyobacter sp. Uno17.</title>
        <authorList>
            <person name="Wang C.M."/>
            <person name="Zheng Y."/>
            <person name="Sakai Y."/>
            <person name="Abe K."/>
            <person name="Yokota A."/>
            <person name="Yabe S."/>
        </authorList>
    </citation>
    <scope>NUCLEOTIDE SEQUENCE [LARGE SCALE GENOMIC DNA]</scope>
    <source>
        <strain evidence="2 3">Uno17</strain>
    </source>
</reference>